<reference evidence="4 5" key="1">
    <citation type="submission" date="2018-06" db="EMBL/GenBank/DDBJ databases">
        <title>WGS assembly of Brassica rapa FPsc.</title>
        <authorList>
            <person name="Bowman J."/>
            <person name="Kohchi T."/>
            <person name="Yamato K."/>
            <person name="Jenkins J."/>
            <person name="Shu S."/>
            <person name="Ishizaki K."/>
            <person name="Yamaoka S."/>
            <person name="Nishihama R."/>
            <person name="Nakamura Y."/>
            <person name="Berger F."/>
            <person name="Adam C."/>
            <person name="Aki S."/>
            <person name="Althoff F."/>
            <person name="Araki T."/>
            <person name="Arteaga-Vazquez M."/>
            <person name="Balasubrmanian S."/>
            <person name="Bauer D."/>
            <person name="Boehm C."/>
            <person name="Briginshaw L."/>
            <person name="Caballero-Perez J."/>
            <person name="Catarino B."/>
            <person name="Chen F."/>
            <person name="Chiyoda S."/>
            <person name="Chovatia M."/>
            <person name="Davies K."/>
            <person name="Delmans M."/>
            <person name="Demura T."/>
            <person name="Dierschke T."/>
            <person name="Dolan L."/>
            <person name="Dorantes-Acosta A."/>
            <person name="Eklund D."/>
            <person name="Florent S."/>
            <person name="Flores-Sandoval E."/>
            <person name="Fujiyama A."/>
            <person name="Fukuzawa H."/>
            <person name="Galik B."/>
            <person name="Grimanelli D."/>
            <person name="Grimwood J."/>
            <person name="Grossniklaus U."/>
            <person name="Hamada T."/>
            <person name="Haseloff J."/>
            <person name="Hetherington A."/>
            <person name="Higo A."/>
            <person name="Hirakawa Y."/>
            <person name="Hundley H."/>
            <person name="Ikeda Y."/>
            <person name="Inoue K."/>
            <person name="Inoue S."/>
            <person name="Ishida S."/>
            <person name="Jia Q."/>
            <person name="Kakita M."/>
            <person name="Kanazawa T."/>
            <person name="Kawai Y."/>
            <person name="Kawashima T."/>
            <person name="Kennedy M."/>
            <person name="Kinose K."/>
            <person name="Kinoshita T."/>
            <person name="Kohara Y."/>
            <person name="Koide E."/>
            <person name="Komatsu K."/>
            <person name="Kopischke S."/>
            <person name="Kubo M."/>
            <person name="Kyozuka J."/>
            <person name="Lagercrantz U."/>
            <person name="Lin S."/>
            <person name="Lindquist E."/>
            <person name="Lipzen A."/>
            <person name="Lu C."/>
            <person name="Luna E."/>
            <person name="Martienssen R."/>
            <person name="Minamino N."/>
            <person name="Mizutani M."/>
            <person name="Mizutani M."/>
            <person name="Mochizuki N."/>
            <person name="Monte I."/>
            <person name="Mosher R."/>
            <person name="Nagasaki H."/>
            <person name="Nakagami H."/>
            <person name="Naramoto S."/>
            <person name="Nishitani K."/>
            <person name="Ohtani M."/>
            <person name="Okamoto T."/>
            <person name="Okumura M."/>
            <person name="Phillips J."/>
            <person name="Pollak B."/>
            <person name="Reinders A."/>
            <person name="Roevekamp M."/>
            <person name="Sano R."/>
            <person name="Sawa S."/>
            <person name="Schmid M."/>
            <person name="Shirakawa M."/>
            <person name="Solano R."/>
            <person name="Spunde A."/>
            <person name="Suetsugu N."/>
            <person name="Sugano S."/>
            <person name="Sugiyama A."/>
            <person name="Sun R."/>
            <person name="Suzuki Y."/>
            <person name="Takenaka M."/>
            <person name="Takezawa D."/>
            <person name="Tomogane H."/>
            <person name="Tsuzuki M."/>
            <person name="Ueda T."/>
            <person name="Umeda M."/>
            <person name="Ward J."/>
            <person name="Watanabe Y."/>
            <person name="Yazaki K."/>
            <person name="Yokoyama R."/>
            <person name="Yoshitake Y."/>
            <person name="Yotsui I."/>
            <person name="Zachgo S."/>
            <person name="Schmutz J."/>
        </authorList>
    </citation>
    <scope>NUCLEOTIDE SEQUENCE [LARGE SCALE GENOMIC DNA]</scope>
    <source>
        <strain evidence="5">cv. B-3</strain>
    </source>
</reference>
<sequence length="296" mass="33587">MGCGSFFKAIIGSKKGKQTSRKSEKGFIKPKASKKNVTRSASLVFLSEDRAATRIQTTFKAYKARKMLRRLKGIARAKLLTEKQPVKKQAAVTLKYLHSWSNIQSQIKARRVGMVMEGRLIFKRLENQQKLEAKLHDIEVEWNGGTETKDEILERIHQREEAMIKRERALAYAFSLSSGIYKNIFSFPCLLTCYGEEVTLSCEQWKADGKTQWLGGYELGNTNWGWSWKERWIAARPWKVRYSLTPKKPKNLKTVCCKSETKPNSPAKRGVSLSSVSAKAPIPGAVNPRRLSFPGA</sequence>
<dbReference type="PANTHER" id="PTHR32295:SF93">
    <property type="entry name" value="PROTEIN IQ-DOMAIN 9"/>
    <property type="match status" value="1"/>
</dbReference>
<evidence type="ECO:0000313" key="4">
    <source>
        <dbReference type="EMBL" id="RID66962.1"/>
    </source>
</evidence>
<name>A0A397ZN64_BRACM</name>
<accession>A0A397ZN64</accession>
<protein>
    <recommendedName>
        <fullName evidence="6">DUF4005 domain-containing protein</fullName>
    </recommendedName>
</protein>
<gene>
    <name evidence="4" type="ORF">BRARA_D02069</name>
</gene>
<dbReference type="GO" id="GO:0005516">
    <property type="term" value="F:calmodulin binding"/>
    <property type="evidence" value="ECO:0007669"/>
    <property type="project" value="UniProtKB-KW"/>
</dbReference>
<feature type="region of interest" description="Disordered" evidence="3">
    <location>
        <begin position="257"/>
        <end position="296"/>
    </location>
</feature>
<dbReference type="Proteomes" id="UP000264353">
    <property type="component" value="Chromosome A4"/>
</dbReference>
<evidence type="ECO:0000313" key="5">
    <source>
        <dbReference type="Proteomes" id="UP000264353"/>
    </source>
</evidence>
<evidence type="ECO:0000256" key="2">
    <source>
        <dbReference type="ARBA" id="ARBA00024341"/>
    </source>
</evidence>
<evidence type="ECO:0008006" key="6">
    <source>
        <dbReference type="Google" id="ProtNLM"/>
    </source>
</evidence>
<dbReference type="EMBL" id="CM010631">
    <property type="protein sequence ID" value="RID66962.1"/>
    <property type="molecule type" value="Genomic_DNA"/>
</dbReference>
<dbReference type="PROSITE" id="PS50096">
    <property type="entry name" value="IQ"/>
    <property type="match status" value="1"/>
</dbReference>
<dbReference type="AlphaFoldDB" id="A0A397ZN64"/>
<dbReference type="CDD" id="cd23767">
    <property type="entry name" value="IQCD"/>
    <property type="match status" value="1"/>
</dbReference>
<organism evidence="4 5">
    <name type="scientific">Brassica campestris</name>
    <name type="common">Field mustard</name>
    <dbReference type="NCBI Taxonomy" id="3711"/>
    <lineage>
        <taxon>Eukaryota</taxon>
        <taxon>Viridiplantae</taxon>
        <taxon>Streptophyta</taxon>
        <taxon>Embryophyta</taxon>
        <taxon>Tracheophyta</taxon>
        <taxon>Spermatophyta</taxon>
        <taxon>Magnoliopsida</taxon>
        <taxon>eudicotyledons</taxon>
        <taxon>Gunneridae</taxon>
        <taxon>Pentapetalae</taxon>
        <taxon>rosids</taxon>
        <taxon>malvids</taxon>
        <taxon>Brassicales</taxon>
        <taxon>Brassicaceae</taxon>
        <taxon>Brassiceae</taxon>
        <taxon>Brassica</taxon>
    </lineage>
</organism>
<evidence type="ECO:0000256" key="1">
    <source>
        <dbReference type="ARBA" id="ARBA00022860"/>
    </source>
</evidence>
<proteinExistence type="inferred from homology"/>
<comment type="similarity">
    <text evidence="2">Belongs to the IQD family.</text>
</comment>
<dbReference type="PANTHER" id="PTHR32295">
    <property type="entry name" value="IQ-DOMAIN 5-RELATED"/>
    <property type="match status" value="1"/>
</dbReference>
<evidence type="ECO:0000256" key="3">
    <source>
        <dbReference type="SAM" id="MobiDB-lite"/>
    </source>
</evidence>
<keyword evidence="1" id="KW-0112">Calmodulin-binding</keyword>